<evidence type="ECO:0000256" key="5">
    <source>
        <dbReference type="ARBA" id="ARBA00022837"/>
    </source>
</evidence>
<dbReference type="CDD" id="cd16029">
    <property type="entry name" value="4-S"/>
    <property type="match status" value="1"/>
</dbReference>
<dbReference type="GO" id="GO:0046872">
    <property type="term" value="F:metal ion binding"/>
    <property type="evidence" value="ECO:0007669"/>
    <property type="project" value="UniProtKB-KW"/>
</dbReference>
<dbReference type="InterPro" id="IPR017850">
    <property type="entry name" value="Alkaline_phosphatase_core_sf"/>
</dbReference>
<dbReference type="EMBL" id="BLXT01005154">
    <property type="protein sequence ID" value="GFO20218.1"/>
    <property type="molecule type" value="Genomic_DNA"/>
</dbReference>
<dbReference type="GO" id="GO:0008484">
    <property type="term" value="F:sulfuric ester hydrolase activity"/>
    <property type="evidence" value="ECO:0007669"/>
    <property type="project" value="InterPro"/>
</dbReference>
<evidence type="ECO:0000256" key="2">
    <source>
        <dbReference type="ARBA" id="ARBA00008779"/>
    </source>
</evidence>
<feature type="compositionally biased region" description="Basic and acidic residues" evidence="7">
    <location>
        <begin position="627"/>
        <end position="639"/>
    </location>
</feature>
<dbReference type="Pfam" id="PF00884">
    <property type="entry name" value="Sulfatase"/>
    <property type="match status" value="1"/>
</dbReference>
<keyword evidence="3" id="KW-0479">Metal-binding</keyword>
<dbReference type="InterPro" id="IPR000917">
    <property type="entry name" value="Sulfatase_N"/>
</dbReference>
<keyword evidence="5" id="KW-0106">Calcium</keyword>
<name>A0AAV4BN42_9GAST</name>
<evidence type="ECO:0000259" key="8">
    <source>
        <dbReference type="Pfam" id="PF00884"/>
    </source>
</evidence>
<evidence type="ECO:0000256" key="1">
    <source>
        <dbReference type="ARBA" id="ARBA00001913"/>
    </source>
</evidence>
<evidence type="ECO:0000313" key="9">
    <source>
        <dbReference type="EMBL" id="GFO20218.1"/>
    </source>
</evidence>
<evidence type="ECO:0000313" key="10">
    <source>
        <dbReference type="Proteomes" id="UP000735302"/>
    </source>
</evidence>
<comment type="caution">
    <text evidence="9">The sequence shown here is derived from an EMBL/GenBank/DDBJ whole genome shotgun (WGS) entry which is preliminary data.</text>
</comment>
<evidence type="ECO:0000256" key="4">
    <source>
        <dbReference type="ARBA" id="ARBA00022801"/>
    </source>
</evidence>
<dbReference type="Gene3D" id="3.40.720.10">
    <property type="entry name" value="Alkaline Phosphatase, subunit A"/>
    <property type="match status" value="1"/>
</dbReference>
<dbReference type="SUPFAM" id="SSF53649">
    <property type="entry name" value="Alkaline phosphatase-like"/>
    <property type="match status" value="2"/>
</dbReference>
<evidence type="ECO:0000256" key="6">
    <source>
        <dbReference type="ARBA" id="ARBA00023180"/>
    </source>
</evidence>
<feature type="region of interest" description="Disordered" evidence="7">
    <location>
        <begin position="624"/>
        <end position="645"/>
    </location>
</feature>
<keyword evidence="10" id="KW-1185">Reference proteome</keyword>
<keyword evidence="6" id="KW-0325">Glycoprotein</keyword>
<dbReference type="PANTHER" id="PTHR10342">
    <property type="entry name" value="ARYLSULFATASE"/>
    <property type="match status" value="1"/>
</dbReference>
<gene>
    <name evidence="9" type="ORF">PoB_004672300</name>
</gene>
<sequence length="645" mass="73301">MQHSVLMGTQPDGLPLSETLLPQYLNKLGYRSHMVGKVKKTMAFPNWMGVKVAWEGRLSEMPLLHLLFSCRHLLYQLVIGPVVGGSPSDYQFQSSQQKNKGGMMKNERNICIFVEQIMHSMQDNVIVGTQEYGLPMNEMLLPQYLNKLGYRSRMVGKWHLGMFKWEYTPLYRGFESHFGYYQGCEDYYTHTYEANEDQWGLDFRRNKELLWNCTGQYSTTLFRDEAVKILEQHNVSEPLFLYLPFQAVHSGNGDGVHLQAPKSYIDKFAYIKNIQRRTFAAMLSALDDAVGDVYDTLRKRDMLANSIILFTTDNGGPANGYDNNAANNFPLRGVKFTLWEGGVRGVGLVHSPLLKKQGYVSKQMLHVCDWFPTLISAAGGQELLKNVTSLDGVDAWEMLSSNGQAIRSEILHNIDPTAVNAGLRVGDYKLLVGNVNMDWDGWYPPYQLSGDEQNLHYLNFTDDVTRSEPQMIQAYRQEMVREYRSNWPASVHERLLELYSYAEQSDLYTGPYARLGLGLSDESITTANENFDLQFKPERNLDRSGLKLPLMKDASLVGGTPVTLKCGPKPKNASTNCQPTKSPCLYHIPSDPCEYNNIAASNTEIVTKMLKRLAEYTKTMVPPANRPFDDKGNPRHHEGAWVPWK</sequence>
<accession>A0AAV4BN42</accession>
<dbReference type="InterPro" id="IPR047115">
    <property type="entry name" value="ARSB"/>
</dbReference>
<dbReference type="PROSITE" id="PS00149">
    <property type="entry name" value="SULFATASE_2"/>
    <property type="match status" value="1"/>
</dbReference>
<proteinExistence type="inferred from homology"/>
<comment type="similarity">
    <text evidence="2">Belongs to the sulfatase family.</text>
</comment>
<dbReference type="PANTHER" id="PTHR10342:SF273">
    <property type="entry name" value="RE14504P"/>
    <property type="match status" value="1"/>
</dbReference>
<evidence type="ECO:0000256" key="3">
    <source>
        <dbReference type="ARBA" id="ARBA00022723"/>
    </source>
</evidence>
<dbReference type="Proteomes" id="UP000735302">
    <property type="component" value="Unassembled WGS sequence"/>
</dbReference>
<protein>
    <submittedName>
        <fullName evidence="9">Arylsulfatase j-like</fullName>
    </submittedName>
</protein>
<reference evidence="9 10" key="1">
    <citation type="journal article" date="2021" name="Elife">
        <title>Chloroplast acquisition without the gene transfer in kleptoplastic sea slugs, Plakobranchus ocellatus.</title>
        <authorList>
            <person name="Maeda T."/>
            <person name="Takahashi S."/>
            <person name="Yoshida T."/>
            <person name="Shimamura S."/>
            <person name="Takaki Y."/>
            <person name="Nagai Y."/>
            <person name="Toyoda A."/>
            <person name="Suzuki Y."/>
            <person name="Arimoto A."/>
            <person name="Ishii H."/>
            <person name="Satoh N."/>
            <person name="Nishiyama T."/>
            <person name="Hasebe M."/>
            <person name="Maruyama T."/>
            <person name="Minagawa J."/>
            <person name="Obokata J."/>
            <person name="Shigenobu S."/>
        </authorList>
    </citation>
    <scope>NUCLEOTIDE SEQUENCE [LARGE SCALE GENOMIC DNA]</scope>
</reference>
<dbReference type="AlphaFoldDB" id="A0AAV4BN42"/>
<dbReference type="InterPro" id="IPR024607">
    <property type="entry name" value="Sulfatase_CS"/>
</dbReference>
<feature type="domain" description="Sulfatase N-terminal" evidence="8">
    <location>
        <begin position="124"/>
        <end position="379"/>
    </location>
</feature>
<dbReference type="Gene3D" id="3.30.1120.10">
    <property type="match status" value="1"/>
</dbReference>
<comment type="cofactor">
    <cofactor evidence="1">
        <name>Ca(2+)</name>
        <dbReference type="ChEBI" id="CHEBI:29108"/>
    </cofactor>
</comment>
<evidence type="ECO:0000256" key="7">
    <source>
        <dbReference type="SAM" id="MobiDB-lite"/>
    </source>
</evidence>
<organism evidence="9 10">
    <name type="scientific">Plakobranchus ocellatus</name>
    <dbReference type="NCBI Taxonomy" id="259542"/>
    <lineage>
        <taxon>Eukaryota</taxon>
        <taxon>Metazoa</taxon>
        <taxon>Spiralia</taxon>
        <taxon>Lophotrochozoa</taxon>
        <taxon>Mollusca</taxon>
        <taxon>Gastropoda</taxon>
        <taxon>Heterobranchia</taxon>
        <taxon>Euthyneura</taxon>
        <taxon>Panpulmonata</taxon>
        <taxon>Sacoglossa</taxon>
        <taxon>Placobranchoidea</taxon>
        <taxon>Plakobranchidae</taxon>
        <taxon>Plakobranchus</taxon>
    </lineage>
</organism>
<keyword evidence="4" id="KW-0378">Hydrolase</keyword>